<dbReference type="PANTHER" id="PTHR12818">
    <property type="entry name" value="TRNA (ADENINE(37)-N6)-METHYLTRANSFERASE"/>
    <property type="match status" value="1"/>
</dbReference>
<evidence type="ECO:0000256" key="2">
    <source>
        <dbReference type="ARBA" id="ARBA00033753"/>
    </source>
</evidence>
<dbReference type="PROSITE" id="PS51668">
    <property type="entry name" value="TSAA_2"/>
    <property type="match status" value="1"/>
</dbReference>
<gene>
    <name evidence="4" type="primary">tsaA</name>
    <name evidence="4" type="ORF">IAA84_06015</name>
</gene>
<evidence type="ECO:0000256" key="1">
    <source>
        <dbReference type="ARBA" id="ARBA00022691"/>
    </source>
</evidence>
<protein>
    <submittedName>
        <fullName evidence="4">tRNA (N6-threonylcarbamoyladenosine(37)-N6)-methyltransferase TrmO</fullName>
    </submittedName>
</protein>
<dbReference type="InterPro" id="IPR041369">
    <property type="entry name" value="TrmO_C"/>
</dbReference>
<dbReference type="AlphaFoldDB" id="A0A9D1G0K5"/>
<keyword evidence="1" id="KW-0949">S-adenosyl-L-methionine</keyword>
<dbReference type="InterPro" id="IPR036413">
    <property type="entry name" value="YaeB-like_sf"/>
</dbReference>
<dbReference type="Pfam" id="PF18389">
    <property type="entry name" value="TrmO_C"/>
    <property type="match status" value="1"/>
</dbReference>
<comment type="caution">
    <text evidence="4">The sequence shown here is derived from an EMBL/GenBank/DDBJ whole genome shotgun (WGS) entry which is preliminary data.</text>
</comment>
<name>A0A9D1G0K5_9FIRM</name>
<comment type="similarity">
    <text evidence="2">Belongs to the tRNA methyltransferase O family.</text>
</comment>
<dbReference type="PANTHER" id="PTHR12818:SF0">
    <property type="entry name" value="TRNA (ADENINE(37)-N6)-METHYLTRANSFERASE"/>
    <property type="match status" value="1"/>
</dbReference>
<dbReference type="InterPro" id="IPR023368">
    <property type="entry name" value="UPF0066_cons_site"/>
</dbReference>
<feature type="domain" description="TsaA-like" evidence="3">
    <location>
        <begin position="18"/>
        <end position="159"/>
    </location>
</feature>
<dbReference type="Gene3D" id="3.30.2310.10">
    <property type="entry name" value="YaeB-like"/>
    <property type="match status" value="1"/>
</dbReference>
<reference evidence="4" key="1">
    <citation type="submission" date="2020-10" db="EMBL/GenBank/DDBJ databases">
        <authorList>
            <person name="Gilroy R."/>
        </authorList>
    </citation>
    <scope>NUCLEOTIDE SEQUENCE</scope>
    <source>
        <strain evidence="4">13766</strain>
    </source>
</reference>
<evidence type="ECO:0000259" key="3">
    <source>
        <dbReference type="PROSITE" id="PS51668"/>
    </source>
</evidence>
<dbReference type="InterPro" id="IPR040372">
    <property type="entry name" value="YaeB-like"/>
</dbReference>
<dbReference type="Proteomes" id="UP000824140">
    <property type="component" value="Unassembled WGS sequence"/>
</dbReference>
<dbReference type="EMBL" id="DVJN01000117">
    <property type="protein sequence ID" value="HIS92558.1"/>
    <property type="molecule type" value="Genomic_DNA"/>
</dbReference>
<dbReference type="PROSITE" id="PS01318">
    <property type="entry name" value="TSAA_1"/>
    <property type="match status" value="1"/>
</dbReference>
<dbReference type="Pfam" id="PF01980">
    <property type="entry name" value="TrmO_N"/>
    <property type="match status" value="1"/>
</dbReference>
<dbReference type="Gene3D" id="2.40.30.70">
    <property type="entry name" value="YaeB-like"/>
    <property type="match status" value="1"/>
</dbReference>
<evidence type="ECO:0000313" key="5">
    <source>
        <dbReference type="Proteomes" id="UP000824140"/>
    </source>
</evidence>
<dbReference type="NCBIfam" id="TIGR00104">
    <property type="entry name" value="tRNA_TsaA"/>
    <property type="match status" value="1"/>
</dbReference>
<dbReference type="InterPro" id="IPR036414">
    <property type="entry name" value="YaeB_N_sf"/>
</dbReference>
<organism evidence="4 5">
    <name type="scientific">Candidatus Alectryocaccomicrobium excrementavium</name>
    <dbReference type="NCBI Taxonomy" id="2840668"/>
    <lineage>
        <taxon>Bacteria</taxon>
        <taxon>Bacillati</taxon>
        <taxon>Bacillota</taxon>
        <taxon>Clostridia</taxon>
        <taxon>Candidatus Alectryocaccomicrobium</taxon>
    </lineage>
</organism>
<proteinExistence type="inferred from homology"/>
<reference evidence="4" key="2">
    <citation type="journal article" date="2021" name="PeerJ">
        <title>Extensive microbial diversity within the chicken gut microbiome revealed by metagenomics and culture.</title>
        <authorList>
            <person name="Gilroy R."/>
            <person name="Ravi A."/>
            <person name="Getino M."/>
            <person name="Pursley I."/>
            <person name="Horton D.L."/>
            <person name="Alikhan N.F."/>
            <person name="Baker D."/>
            <person name="Gharbi K."/>
            <person name="Hall N."/>
            <person name="Watson M."/>
            <person name="Adriaenssens E.M."/>
            <person name="Foster-Nyarko E."/>
            <person name="Jarju S."/>
            <person name="Secka A."/>
            <person name="Antonio M."/>
            <person name="Oren A."/>
            <person name="Chaudhuri R.R."/>
            <person name="La Ragione R."/>
            <person name="Hildebrand F."/>
            <person name="Pallen M.J."/>
        </authorList>
    </citation>
    <scope>NUCLEOTIDE SEQUENCE</scope>
    <source>
        <strain evidence="4">13766</strain>
    </source>
</reference>
<dbReference type="SUPFAM" id="SSF118196">
    <property type="entry name" value="YaeB-like"/>
    <property type="match status" value="1"/>
</dbReference>
<dbReference type="InterPro" id="IPR023370">
    <property type="entry name" value="TrmO-like_N"/>
</dbReference>
<accession>A0A9D1G0K5</accession>
<dbReference type="CDD" id="cd09281">
    <property type="entry name" value="UPF0066"/>
    <property type="match status" value="1"/>
</dbReference>
<sequence>MNSSGTLNCEPKGGARSMQAIARVYTDFPSKFGVPRQSGVTGLRGEVVFEPPFRHPDAVRGLEAFSHIWLIWQFSLAQREGWSATVRPPRLGGNVRVGVFASRSPFRPNPIGLSSVRLEGIETRGAQGPVLLISGVDMVDGTPVYDIKPYLRADAHMDAREGFSGPAREHALRVDFPPDLLSRIPEGLRAGLLEALRQDPRPSYQEDPSRLYGMPFAGQDVRFTVEGDVLTVREIGAIPGPPIQGV</sequence>
<evidence type="ECO:0000313" key="4">
    <source>
        <dbReference type="EMBL" id="HIS92558.1"/>
    </source>
</evidence>